<reference evidence="2" key="1">
    <citation type="submission" date="2016-06" db="UniProtKB">
        <authorList>
            <consortium name="WormBaseParasite"/>
        </authorList>
    </citation>
    <scope>IDENTIFICATION</scope>
</reference>
<protein>
    <submittedName>
        <fullName evidence="2">Secreted protein</fullName>
    </submittedName>
</protein>
<organism evidence="2">
    <name type="scientific">Gongylonema pulchrum</name>
    <dbReference type="NCBI Taxonomy" id="637853"/>
    <lineage>
        <taxon>Eukaryota</taxon>
        <taxon>Metazoa</taxon>
        <taxon>Ecdysozoa</taxon>
        <taxon>Nematoda</taxon>
        <taxon>Chromadorea</taxon>
        <taxon>Rhabditida</taxon>
        <taxon>Spirurina</taxon>
        <taxon>Spiruromorpha</taxon>
        <taxon>Spiruroidea</taxon>
        <taxon>Gongylonematidae</taxon>
        <taxon>Gongylonema</taxon>
    </lineage>
</organism>
<proteinExistence type="predicted"/>
<dbReference type="WBParaSite" id="GPUH_0001002001-mRNA-1">
    <property type="protein sequence ID" value="GPUH_0001002001-mRNA-1"/>
    <property type="gene ID" value="GPUH_0001002001"/>
</dbReference>
<feature type="signal peptide" evidence="1">
    <location>
        <begin position="1"/>
        <end position="20"/>
    </location>
</feature>
<feature type="chain" id="PRO_5008148360" evidence="1">
    <location>
        <begin position="21"/>
        <end position="48"/>
    </location>
</feature>
<name>A0A183DMR8_9BILA</name>
<evidence type="ECO:0000256" key="1">
    <source>
        <dbReference type="SAM" id="SignalP"/>
    </source>
</evidence>
<dbReference type="AlphaFoldDB" id="A0A183DMR8"/>
<evidence type="ECO:0000313" key="2">
    <source>
        <dbReference type="WBParaSite" id="GPUH_0001002001-mRNA-1"/>
    </source>
</evidence>
<sequence>LSRLWWFWLCSWFESDVPEGALRNEWDWPFPGPSWMHRLVHRISDKLQ</sequence>
<keyword evidence="1" id="KW-0732">Signal</keyword>
<accession>A0A183DMR8</accession>